<proteinExistence type="inferred from homology"/>
<evidence type="ECO:0000256" key="2">
    <source>
        <dbReference type="ARBA" id="ARBA00006055"/>
    </source>
</evidence>
<reference evidence="12 13" key="1">
    <citation type="journal article" date="2016" name="PLoS Pathog.">
        <title>Biosynthesis of antibiotic leucinostatins in bio-control fungus Purpureocillium lilacinum and their inhibition on phytophthora revealed by genome mining.</title>
        <authorList>
            <person name="Wang G."/>
            <person name="Liu Z."/>
            <person name="Lin R."/>
            <person name="Li E."/>
            <person name="Mao Z."/>
            <person name="Ling J."/>
            <person name="Yang Y."/>
            <person name="Yin W.B."/>
            <person name="Xie B."/>
        </authorList>
    </citation>
    <scope>NUCLEOTIDE SEQUENCE [LARGE SCALE GENOMIC DNA]</scope>
    <source>
        <strain evidence="12">170</strain>
    </source>
</reference>
<evidence type="ECO:0000256" key="6">
    <source>
        <dbReference type="ARBA" id="ARBA00023295"/>
    </source>
</evidence>
<dbReference type="OrthoDB" id="118256at2759"/>
<feature type="domain" description="Cell wall protein YJL171C/Tos1 N-terminal" evidence="11">
    <location>
        <begin position="48"/>
        <end position="108"/>
    </location>
</feature>
<evidence type="ECO:0000313" key="12">
    <source>
        <dbReference type="EMBL" id="OAQ66915.1"/>
    </source>
</evidence>
<evidence type="ECO:0000256" key="8">
    <source>
        <dbReference type="SAM" id="MobiDB-lite"/>
    </source>
</evidence>
<dbReference type="Pfam" id="PF10290">
    <property type="entry name" value="YJL171C_Tos1_N"/>
    <property type="match status" value="1"/>
</dbReference>
<dbReference type="RefSeq" id="XP_018144002.1">
    <property type="nucleotide sequence ID" value="XM_018287124.1"/>
</dbReference>
<dbReference type="PANTHER" id="PTHR31737">
    <property type="entry name" value="PROTEIN TOS1"/>
    <property type="match status" value="1"/>
</dbReference>
<feature type="compositionally biased region" description="Basic residues" evidence="8">
    <location>
        <begin position="137"/>
        <end position="151"/>
    </location>
</feature>
<comment type="caution">
    <text evidence="12">The sequence shown here is derived from an EMBL/GenBank/DDBJ whole genome shotgun (WGS) entry which is preliminary data.</text>
</comment>
<evidence type="ECO:0000256" key="5">
    <source>
        <dbReference type="ARBA" id="ARBA00022801"/>
    </source>
</evidence>
<dbReference type="EC" id="3.2.1.39" evidence="3"/>
<name>A0A179FMP2_METCM</name>
<feature type="domain" description="Cell wall protein YJL171C/Tos1 C-terminal" evidence="10">
    <location>
        <begin position="220"/>
        <end position="449"/>
    </location>
</feature>
<dbReference type="GO" id="GO:0071555">
    <property type="term" value="P:cell wall organization"/>
    <property type="evidence" value="ECO:0007669"/>
    <property type="project" value="UniProtKB-KW"/>
</dbReference>
<dbReference type="EMBL" id="LSBJ02000004">
    <property type="protein sequence ID" value="OAQ66915.1"/>
    <property type="molecule type" value="Genomic_DNA"/>
</dbReference>
<evidence type="ECO:0000256" key="9">
    <source>
        <dbReference type="SAM" id="SignalP"/>
    </source>
</evidence>
<keyword evidence="7" id="KW-0961">Cell wall biogenesis/degradation</keyword>
<feature type="region of interest" description="Disordered" evidence="8">
    <location>
        <begin position="118"/>
        <end position="151"/>
    </location>
</feature>
<dbReference type="STRING" id="1380566.A0A179FMP2"/>
<protein>
    <recommendedName>
        <fullName evidence="3">glucan endo-1,3-beta-D-glucosidase</fullName>
        <ecNumber evidence="3">3.2.1.39</ecNumber>
    </recommendedName>
</protein>
<feature type="signal peptide" evidence="9">
    <location>
        <begin position="1"/>
        <end position="28"/>
    </location>
</feature>
<feature type="compositionally biased region" description="Basic and acidic residues" evidence="8">
    <location>
        <begin position="118"/>
        <end position="132"/>
    </location>
</feature>
<evidence type="ECO:0000259" key="11">
    <source>
        <dbReference type="Pfam" id="PF10290"/>
    </source>
</evidence>
<evidence type="ECO:0000259" key="10">
    <source>
        <dbReference type="Pfam" id="PF10287"/>
    </source>
</evidence>
<evidence type="ECO:0000256" key="3">
    <source>
        <dbReference type="ARBA" id="ARBA00012780"/>
    </source>
</evidence>
<organism evidence="12 13">
    <name type="scientific">Pochonia chlamydosporia 170</name>
    <dbReference type="NCBI Taxonomy" id="1380566"/>
    <lineage>
        <taxon>Eukaryota</taxon>
        <taxon>Fungi</taxon>
        <taxon>Dikarya</taxon>
        <taxon>Ascomycota</taxon>
        <taxon>Pezizomycotina</taxon>
        <taxon>Sordariomycetes</taxon>
        <taxon>Hypocreomycetidae</taxon>
        <taxon>Hypocreales</taxon>
        <taxon>Clavicipitaceae</taxon>
        <taxon>Pochonia</taxon>
    </lineage>
</organism>
<keyword evidence="4 9" id="KW-0732">Signal</keyword>
<dbReference type="AlphaFoldDB" id="A0A179FMP2"/>
<keyword evidence="13" id="KW-1185">Reference proteome</keyword>
<dbReference type="InterPro" id="IPR018805">
    <property type="entry name" value="YJL171C/Tos1_C"/>
</dbReference>
<comment type="similarity">
    <text evidence="2">Belongs to the PGA52 family.</text>
</comment>
<keyword evidence="6" id="KW-0326">Glycosidase</keyword>
<evidence type="ECO:0000256" key="1">
    <source>
        <dbReference type="ARBA" id="ARBA00000382"/>
    </source>
</evidence>
<dbReference type="InterPro" id="IPR018807">
    <property type="entry name" value="YJL171C/Tos1_N"/>
</dbReference>
<dbReference type="GeneID" id="28851118"/>
<dbReference type="Pfam" id="PF10287">
    <property type="entry name" value="YJL171C_Tos1_C"/>
    <property type="match status" value="1"/>
</dbReference>
<evidence type="ECO:0000313" key="13">
    <source>
        <dbReference type="Proteomes" id="UP000078397"/>
    </source>
</evidence>
<evidence type="ECO:0000256" key="4">
    <source>
        <dbReference type="ARBA" id="ARBA00022729"/>
    </source>
</evidence>
<keyword evidence="5" id="KW-0378">Hydrolase</keyword>
<accession>A0A179FMP2</accession>
<gene>
    <name evidence="12" type="ORF">VFPPC_08407</name>
</gene>
<dbReference type="GO" id="GO:0009277">
    <property type="term" value="C:fungal-type cell wall"/>
    <property type="evidence" value="ECO:0007669"/>
    <property type="project" value="TreeGrafter"/>
</dbReference>
<dbReference type="Proteomes" id="UP000078397">
    <property type="component" value="Unassembled WGS sequence"/>
</dbReference>
<comment type="catalytic activity">
    <reaction evidence="1">
        <text>Hydrolysis of (1-&gt;3)-beta-D-glucosidic linkages in (1-&gt;3)-beta-D-glucans.</text>
        <dbReference type="EC" id="3.2.1.39"/>
    </reaction>
</comment>
<feature type="chain" id="PRO_5008101876" description="glucan endo-1,3-beta-D-glucosidase" evidence="9">
    <location>
        <begin position="29"/>
        <end position="469"/>
    </location>
</feature>
<dbReference type="KEGG" id="pchm:VFPPC_08407"/>
<sequence>MKYSSSILLASACWASAALIQQCSTGDGLPVKADLTKDLNNRYCGAVNQILYENVSRSGSFKAVTGMGSNGECRKEDKAYGGPMAPFDAGLSLHFRGPLHLKQIAVYNLASKTKRDGLELETEQKVEDETKASPKVAARHSRGHKHLHRAHVGKRADIVTATIDGKVVTWENNWFGGAPTDKPAAPSAPAVQAGAGAAVYSNKKTGNDAKPKSKFVPSGSDWDRVAYYNAKDQTANNVIFMGNYGGQGSGAWSSTWGNSLAYLNAQGTGGSSSPQTLKDIYIPSNKEFSVFSAEKCDSSCGFSLAPDVAYKGFSGASKIFLFEFKMPLDGKRCPDGGYSCPGLAPDMPAIWALNDAIPHAAQYNACSCWDSGCGEFDIFEVLSPGNKRCITAFHMDNDARSLDYFDRPVDKFIKVAAIFHGKSGSIAVKKLSDRVDFSKGLDDGTVLGWLNRPMDEVESKLSSLFQMPS</sequence>
<dbReference type="GO" id="GO:0042973">
    <property type="term" value="F:glucan endo-1,3-beta-D-glucosidase activity"/>
    <property type="evidence" value="ECO:0007669"/>
    <property type="project" value="UniProtKB-EC"/>
</dbReference>
<evidence type="ECO:0000256" key="7">
    <source>
        <dbReference type="ARBA" id="ARBA00023316"/>
    </source>
</evidence>
<dbReference type="PANTHER" id="PTHR31737:SF2">
    <property type="entry name" value="PROTEIN TOS1"/>
    <property type="match status" value="1"/>
</dbReference>